<dbReference type="EMBL" id="JACHET010000001">
    <property type="protein sequence ID" value="MBB6184784.1"/>
    <property type="molecule type" value="Genomic_DNA"/>
</dbReference>
<dbReference type="Gene3D" id="1.10.260.40">
    <property type="entry name" value="lambda repressor-like DNA-binding domains"/>
    <property type="match status" value="1"/>
</dbReference>
<evidence type="ECO:0000259" key="1">
    <source>
        <dbReference type="PROSITE" id="PS50943"/>
    </source>
</evidence>
<evidence type="ECO:0000313" key="2">
    <source>
        <dbReference type="EMBL" id="MBB6184784.1"/>
    </source>
</evidence>
<dbReference type="InterPro" id="IPR010982">
    <property type="entry name" value="Lambda_DNA-bd_dom_sf"/>
</dbReference>
<dbReference type="SUPFAM" id="SSF47413">
    <property type="entry name" value="lambda repressor-like DNA-binding domains"/>
    <property type="match status" value="1"/>
</dbReference>
<dbReference type="InterPro" id="IPR001387">
    <property type="entry name" value="Cro/C1-type_HTH"/>
</dbReference>
<proteinExistence type="predicted"/>
<evidence type="ECO:0000313" key="3">
    <source>
        <dbReference type="Proteomes" id="UP000560000"/>
    </source>
</evidence>
<organism evidence="2 3">
    <name type="scientific">Oleiagrimonas soli</name>
    <dbReference type="NCBI Taxonomy" id="1543381"/>
    <lineage>
        <taxon>Bacteria</taxon>
        <taxon>Pseudomonadati</taxon>
        <taxon>Pseudomonadota</taxon>
        <taxon>Gammaproteobacteria</taxon>
        <taxon>Lysobacterales</taxon>
        <taxon>Rhodanobacteraceae</taxon>
        <taxon>Oleiagrimonas</taxon>
    </lineage>
</organism>
<reference evidence="2 3" key="1">
    <citation type="submission" date="2020-08" db="EMBL/GenBank/DDBJ databases">
        <title>Genomic Encyclopedia of Type Strains, Phase IV (KMG-IV): sequencing the most valuable type-strain genomes for metagenomic binning, comparative biology and taxonomic classification.</title>
        <authorList>
            <person name="Goeker M."/>
        </authorList>
    </citation>
    <scope>NUCLEOTIDE SEQUENCE [LARGE SCALE GENOMIC DNA]</scope>
    <source>
        <strain evidence="2 3">DSM 107085</strain>
    </source>
</reference>
<accession>A0A841KS79</accession>
<dbReference type="AlphaFoldDB" id="A0A841KS79"/>
<dbReference type="Proteomes" id="UP000560000">
    <property type="component" value="Unassembled WGS sequence"/>
</dbReference>
<protein>
    <submittedName>
        <fullName evidence="2">Transcriptional regulator with XRE-family HTH domain</fullName>
    </submittedName>
</protein>
<dbReference type="PROSITE" id="PS50943">
    <property type="entry name" value="HTH_CROC1"/>
    <property type="match status" value="1"/>
</dbReference>
<dbReference type="GO" id="GO:0003677">
    <property type="term" value="F:DNA binding"/>
    <property type="evidence" value="ECO:0007669"/>
    <property type="project" value="InterPro"/>
</dbReference>
<name>A0A841KS79_9GAMM</name>
<feature type="domain" description="HTH cro/C1-type" evidence="1">
    <location>
        <begin position="2"/>
        <end position="30"/>
    </location>
</feature>
<gene>
    <name evidence="2" type="ORF">HNQ86_002129</name>
</gene>
<sequence length="60" mass="7057">MNQYERGKHVPNVAMLAQIGRVLSKPVAYFYTMDDRLAEFLAEYEKLPKSKKDKILEIIR</sequence>
<comment type="caution">
    <text evidence="2">The sequence shown here is derived from an EMBL/GenBank/DDBJ whole genome shotgun (WGS) entry which is preliminary data.</text>
</comment>